<proteinExistence type="predicted"/>
<dbReference type="EMBL" id="CAKKNE010000004">
    <property type="protein sequence ID" value="CAH0373161.1"/>
    <property type="molecule type" value="Genomic_DNA"/>
</dbReference>
<comment type="caution">
    <text evidence="2">The sequence shown here is derived from an EMBL/GenBank/DDBJ whole genome shotgun (WGS) entry which is preliminary data.</text>
</comment>
<dbReference type="Proteomes" id="UP000789595">
    <property type="component" value="Unassembled WGS sequence"/>
</dbReference>
<name>A0A8J2SLK1_9STRA</name>
<evidence type="ECO:0000313" key="2">
    <source>
        <dbReference type="EMBL" id="CAH0373161.1"/>
    </source>
</evidence>
<accession>A0A8J2SLK1</accession>
<feature type="non-terminal residue" evidence="2">
    <location>
        <position position="1"/>
    </location>
</feature>
<feature type="region of interest" description="Disordered" evidence="1">
    <location>
        <begin position="276"/>
        <end position="306"/>
    </location>
</feature>
<evidence type="ECO:0000256" key="1">
    <source>
        <dbReference type="SAM" id="MobiDB-lite"/>
    </source>
</evidence>
<organism evidence="2 3">
    <name type="scientific">Pelagomonas calceolata</name>
    <dbReference type="NCBI Taxonomy" id="35677"/>
    <lineage>
        <taxon>Eukaryota</taxon>
        <taxon>Sar</taxon>
        <taxon>Stramenopiles</taxon>
        <taxon>Ochrophyta</taxon>
        <taxon>Pelagophyceae</taxon>
        <taxon>Pelagomonadales</taxon>
        <taxon>Pelagomonadaceae</taxon>
        <taxon>Pelagomonas</taxon>
    </lineage>
</organism>
<dbReference type="AlphaFoldDB" id="A0A8J2SLK1"/>
<keyword evidence="3" id="KW-1185">Reference proteome</keyword>
<sequence length="371" mass="39901">YTKGLARQRHRAVALVGFLGHSFAGLSQTIDELLDLVQRRVPGRRHGLLREAFAVRRVVRLRVVDEGGRDAGHTDGTEARQRAGIGIRPFQFVAGRAHADLDLVRDPLVELAVAAAHAGLLLVLGSDPVVVAADAVLGAGVEGHEVAVQAGLLADLTIGQGRAQVLDAGVVQLAQVVRHHGFPERLRLREEDRRVAHDEGRRDGIFGVHLVDRLRGALAGSQVIIFFDSRARREAAQSIRLGSWFGRIAVDREVLRLRHEDVVHLRDRDRLVARDHARQAGHFSTTGGRGGRRPHHGRGQRDGGDGLAGPVGVLGLLDAGSRRGGVVRGAVLLLHGVSWLLPFAAGRATGAARGLAGGWRMPFALLLGSLW</sequence>
<reference evidence="2" key="1">
    <citation type="submission" date="2021-11" db="EMBL/GenBank/DDBJ databases">
        <authorList>
            <consortium name="Genoscope - CEA"/>
            <person name="William W."/>
        </authorList>
    </citation>
    <scope>NUCLEOTIDE SEQUENCE</scope>
</reference>
<evidence type="ECO:0000313" key="3">
    <source>
        <dbReference type="Proteomes" id="UP000789595"/>
    </source>
</evidence>
<gene>
    <name evidence="2" type="ORF">PECAL_4P03380</name>
</gene>
<protein>
    <submittedName>
        <fullName evidence="2">Uncharacterized protein</fullName>
    </submittedName>
</protein>